<dbReference type="RefSeq" id="WP_188672128.1">
    <property type="nucleotide sequence ID" value="NZ_BMKA01000002.1"/>
</dbReference>
<feature type="binding site" evidence="6 7">
    <location>
        <position position="77"/>
    </location>
    <ligand>
        <name>FMN</name>
        <dbReference type="ChEBI" id="CHEBI:58210"/>
    </ligand>
</feature>
<feature type="binding site" evidence="6">
    <location>
        <position position="125"/>
    </location>
    <ligand>
        <name>substrate</name>
    </ligand>
</feature>
<proteinExistence type="inferred from homology"/>
<comment type="caution">
    <text evidence="6">Lacks conserved residue(s) required for the propagation of feature annotation.</text>
</comment>
<keyword evidence="2 6" id="KW-0285">Flavoprotein</keyword>
<feature type="binding site" evidence="6 7">
    <location>
        <position position="178"/>
    </location>
    <ligand>
        <name>FMN</name>
        <dbReference type="ChEBI" id="CHEBI:58210"/>
    </ligand>
</feature>
<comment type="pathway">
    <text evidence="6">Cofactor metabolism; pyridoxal 5'-phosphate salvage; pyridoxal 5'-phosphate from pyridoxine 5'-phosphate: step 1/1.</text>
</comment>
<dbReference type="Pfam" id="PF10590">
    <property type="entry name" value="PNP_phzG_C"/>
    <property type="match status" value="1"/>
</dbReference>
<evidence type="ECO:0000313" key="10">
    <source>
        <dbReference type="EMBL" id="GGA13832.1"/>
    </source>
</evidence>
<keyword evidence="5 6" id="KW-0664">Pyridoxine biosynthesis</keyword>
<dbReference type="NCBIfam" id="NF004231">
    <property type="entry name" value="PRK05679.1"/>
    <property type="match status" value="1"/>
</dbReference>
<comment type="similarity">
    <text evidence="1 6">Belongs to the pyridoxamine 5'-phosphate oxidase family.</text>
</comment>
<dbReference type="InterPro" id="IPR019576">
    <property type="entry name" value="Pyridoxamine_oxidase_dimer_C"/>
</dbReference>
<comment type="caution">
    <text evidence="10">The sequence shown here is derived from an EMBL/GenBank/DDBJ whole genome shotgun (WGS) entry which is preliminary data.</text>
</comment>
<feature type="binding site" evidence="6 7">
    <location>
        <position position="188"/>
    </location>
    <ligand>
        <name>FMN</name>
        <dbReference type="ChEBI" id="CHEBI:58210"/>
    </ligand>
</feature>
<feature type="binding site" evidence="6">
    <location>
        <position position="117"/>
    </location>
    <ligand>
        <name>substrate</name>
    </ligand>
</feature>
<evidence type="ECO:0000259" key="9">
    <source>
        <dbReference type="Pfam" id="PF10590"/>
    </source>
</evidence>
<evidence type="ECO:0000313" key="11">
    <source>
        <dbReference type="Proteomes" id="UP000628017"/>
    </source>
</evidence>
<dbReference type="InterPro" id="IPR000659">
    <property type="entry name" value="Pyridox_Oxase"/>
</dbReference>
<reference evidence="10" key="1">
    <citation type="journal article" date="2014" name="Int. J. Syst. Evol. Microbiol.">
        <title>Complete genome sequence of Corynebacterium casei LMG S-19264T (=DSM 44701T), isolated from a smear-ripened cheese.</title>
        <authorList>
            <consortium name="US DOE Joint Genome Institute (JGI-PGF)"/>
            <person name="Walter F."/>
            <person name="Albersmeier A."/>
            <person name="Kalinowski J."/>
            <person name="Ruckert C."/>
        </authorList>
    </citation>
    <scope>NUCLEOTIDE SEQUENCE</scope>
    <source>
        <strain evidence="10">CGMCC 1.15880</strain>
    </source>
</reference>
<feature type="binding site" evidence="6">
    <location>
        <position position="121"/>
    </location>
    <ligand>
        <name>substrate</name>
    </ligand>
</feature>
<dbReference type="InterPro" id="IPR012349">
    <property type="entry name" value="Split_barrel_FMN-bd"/>
</dbReference>
<comment type="catalytic activity">
    <reaction evidence="6">
        <text>pyridoxine 5'-phosphate + O2 = pyridoxal 5'-phosphate + H2O2</text>
        <dbReference type="Rhea" id="RHEA:15149"/>
        <dbReference type="ChEBI" id="CHEBI:15379"/>
        <dbReference type="ChEBI" id="CHEBI:16240"/>
        <dbReference type="ChEBI" id="CHEBI:58589"/>
        <dbReference type="ChEBI" id="CHEBI:597326"/>
        <dbReference type="EC" id="1.4.3.5"/>
    </reaction>
</comment>
<feature type="domain" description="Pyridoxamine 5'-phosphate oxidase N-terminal" evidence="8">
    <location>
        <begin position="28"/>
        <end position="152"/>
    </location>
</feature>
<dbReference type="Proteomes" id="UP000628017">
    <property type="component" value="Unassembled WGS sequence"/>
</dbReference>
<dbReference type="PROSITE" id="PS01064">
    <property type="entry name" value="PYRIDOX_OXIDASE"/>
    <property type="match status" value="1"/>
</dbReference>
<accession>A0A916QUE4</accession>
<evidence type="ECO:0000256" key="4">
    <source>
        <dbReference type="ARBA" id="ARBA00023002"/>
    </source>
</evidence>
<dbReference type="InterPro" id="IPR019740">
    <property type="entry name" value="Pyridox_Oxase_CS"/>
</dbReference>
<dbReference type="SUPFAM" id="SSF50475">
    <property type="entry name" value="FMN-binding split barrel"/>
    <property type="match status" value="1"/>
</dbReference>
<keyword evidence="11" id="KW-1185">Reference proteome</keyword>
<feature type="binding site" evidence="6 7">
    <location>
        <begin position="55"/>
        <end position="60"/>
    </location>
    <ligand>
        <name>FMN</name>
        <dbReference type="ChEBI" id="CHEBI:58210"/>
    </ligand>
</feature>
<dbReference type="HAMAP" id="MF_01629">
    <property type="entry name" value="PdxH"/>
    <property type="match status" value="1"/>
</dbReference>
<feature type="binding site" evidence="6 7">
    <location>
        <position position="99"/>
    </location>
    <ligand>
        <name>FMN</name>
        <dbReference type="ChEBI" id="CHEBI:58210"/>
    </ligand>
</feature>
<dbReference type="EC" id="1.4.3.5" evidence="6"/>
<dbReference type="Gene3D" id="2.30.110.10">
    <property type="entry name" value="Electron Transport, Fmn-binding Protein, Chain A"/>
    <property type="match status" value="1"/>
</dbReference>
<dbReference type="PANTHER" id="PTHR10851">
    <property type="entry name" value="PYRIDOXINE-5-PHOSPHATE OXIDASE"/>
    <property type="match status" value="1"/>
</dbReference>
<keyword evidence="3 6" id="KW-0288">FMN</keyword>
<evidence type="ECO:0000256" key="5">
    <source>
        <dbReference type="ARBA" id="ARBA00023096"/>
    </source>
</evidence>
<comment type="subunit">
    <text evidence="6">Homodimer.</text>
</comment>
<dbReference type="Pfam" id="PF01243">
    <property type="entry name" value="PNPOx_N"/>
    <property type="match status" value="1"/>
</dbReference>
<dbReference type="GO" id="GO:0010181">
    <property type="term" value="F:FMN binding"/>
    <property type="evidence" value="ECO:0007669"/>
    <property type="project" value="UniProtKB-UniRule"/>
</dbReference>
<sequence>MKPNDLSSDRQGVFAGDDPFEIARNWLAEAMETEANDPNAVALATVDDAGLPNVRMVLLKEIQSDSFVFFTNYTSAKAAELDSTGKAAFVMHWKSLRRQIRVRGTVTPVSDAESDAYFLSRSVFSRIGAWASDQSSPLDSRQTLVNRAEELTKKLGENPERPPFWGGFRIKPVEIEFWCDGADRLHDRFVWRKTEQETQWATSRLNP</sequence>
<evidence type="ECO:0000256" key="3">
    <source>
        <dbReference type="ARBA" id="ARBA00022643"/>
    </source>
</evidence>
<dbReference type="PIRSF" id="PIRSF000190">
    <property type="entry name" value="Pyd_amn-ph_oxd"/>
    <property type="match status" value="1"/>
</dbReference>
<name>A0A916QUE4_9RHOB</name>
<reference evidence="10" key="2">
    <citation type="submission" date="2020-09" db="EMBL/GenBank/DDBJ databases">
        <authorList>
            <person name="Sun Q."/>
            <person name="Zhou Y."/>
        </authorList>
    </citation>
    <scope>NUCLEOTIDE SEQUENCE</scope>
    <source>
        <strain evidence="10">CGMCC 1.15880</strain>
    </source>
</reference>
<comment type="function">
    <text evidence="6">Catalyzes the oxidation of either pyridoxine 5'-phosphate (PNP) or pyridoxamine 5'-phosphate (PMP) into pyridoxal 5'-phosphate (PLP).</text>
</comment>
<evidence type="ECO:0000259" key="8">
    <source>
        <dbReference type="Pfam" id="PF01243"/>
    </source>
</evidence>
<gene>
    <name evidence="6 10" type="primary">pdxH</name>
    <name evidence="10" type="ORF">GCM10011498_12330</name>
</gene>
<feature type="binding site" evidence="6 7">
    <location>
        <begin position="134"/>
        <end position="135"/>
    </location>
    <ligand>
        <name>FMN</name>
        <dbReference type="ChEBI" id="CHEBI:58210"/>
    </ligand>
</feature>
<dbReference type="InterPro" id="IPR011576">
    <property type="entry name" value="Pyridox_Oxase_N"/>
</dbReference>
<dbReference type="PANTHER" id="PTHR10851:SF0">
    <property type="entry name" value="PYRIDOXINE-5'-PHOSPHATE OXIDASE"/>
    <property type="match status" value="1"/>
</dbReference>
<dbReference type="GO" id="GO:0004733">
    <property type="term" value="F:pyridoxamine phosphate oxidase activity"/>
    <property type="evidence" value="ECO:0007669"/>
    <property type="project" value="UniProtKB-UniRule"/>
</dbReference>
<comment type="cofactor">
    <cofactor evidence="6 7">
        <name>FMN</name>
        <dbReference type="ChEBI" id="CHEBI:58210"/>
    </cofactor>
    <text evidence="6 7">Binds 1 FMN per subunit.</text>
</comment>
<feature type="domain" description="Pyridoxine 5'-phosphate oxidase dimerisation C-terminal" evidence="9">
    <location>
        <begin position="165"/>
        <end position="207"/>
    </location>
</feature>
<evidence type="ECO:0000256" key="1">
    <source>
        <dbReference type="ARBA" id="ARBA00007301"/>
    </source>
</evidence>
<comment type="catalytic activity">
    <reaction evidence="6">
        <text>pyridoxamine 5'-phosphate + O2 + H2O = pyridoxal 5'-phosphate + H2O2 + NH4(+)</text>
        <dbReference type="Rhea" id="RHEA:15817"/>
        <dbReference type="ChEBI" id="CHEBI:15377"/>
        <dbReference type="ChEBI" id="CHEBI:15379"/>
        <dbReference type="ChEBI" id="CHEBI:16240"/>
        <dbReference type="ChEBI" id="CHEBI:28938"/>
        <dbReference type="ChEBI" id="CHEBI:58451"/>
        <dbReference type="ChEBI" id="CHEBI:597326"/>
        <dbReference type="EC" id="1.4.3.5"/>
    </reaction>
</comment>
<evidence type="ECO:0000256" key="7">
    <source>
        <dbReference type="PIRSR" id="PIRSR000190-2"/>
    </source>
</evidence>
<comment type="pathway">
    <text evidence="6">Cofactor metabolism; pyridoxal 5'-phosphate salvage; pyridoxal 5'-phosphate from pyridoxamine 5'-phosphate: step 1/1.</text>
</comment>
<evidence type="ECO:0000256" key="6">
    <source>
        <dbReference type="HAMAP-Rule" id="MF_01629"/>
    </source>
</evidence>
<protein>
    <recommendedName>
        <fullName evidence="6">Pyridoxine/pyridoxamine 5'-phosphate oxidase</fullName>
        <ecNumber evidence="6">1.4.3.5</ecNumber>
    </recommendedName>
    <alternativeName>
        <fullName evidence="6">PNP/PMP oxidase</fullName>
        <shortName evidence="6">PNPOx</shortName>
    </alternativeName>
    <alternativeName>
        <fullName evidence="6">Pyridoxal 5'-phosphate synthase</fullName>
    </alternativeName>
</protein>
<evidence type="ECO:0000256" key="2">
    <source>
        <dbReference type="ARBA" id="ARBA00022630"/>
    </source>
</evidence>
<keyword evidence="4 6" id="KW-0560">Oxidoreductase</keyword>
<dbReference type="NCBIfam" id="TIGR00558">
    <property type="entry name" value="pdxH"/>
    <property type="match status" value="1"/>
</dbReference>
<feature type="binding site" evidence="6">
    <location>
        <begin position="184"/>
        <end position="186"/>
    </location>
    <ligand>
        <name>substrate</name>
    </ligand>
</feature>
<dbReference type="EMBL" id="BMKA01000002">
    <property type="protein sequence ID" value="GGA13832.1"/>
    <property type="molecule type" value="Genomic_DNA"/>
</dbReference>
<feature type="binding site" evidence="6 7">
    <location>
        <begin position="70"/>
        <end position="71"/>
    </location>
    <ligand>
        <name>FMN</name>
        <dbReference type="ChEBI" id="CHEBI:58210"/>
    </ligand>
</feature>
<feature type="binding site" evidence="6">
    <location>
        <position position="60"/>
    </location>
    <ligand>
        <name>substrate</name>
    </ligand>
</feature>
<dbReference type="AlphaFoldDB" id="A0A916QUE4"/>
<dbReference type="GO" id="GO:0008615">
    <property type="term" value="P:pyridoxine biosynthetic process"/>
    <property type="evidence" value="ECO:0007669"/>
    <property type="project" value="UniProtKB-UniRule"/>
</dbReference>
<organism evidence="10 11">
    <name type="scientific">Neptunicoccus cionae</name>
    <dbReference type="NCBI Taxonomy" id="2035344"/>
    <lineage>
        <taxon>Bacteria</taxon>
        <taxon>Pseudomonadati</taxon>
        <taxon>Pseudomonadota</taxon>
        <taxon>Alphaproteobacteria</taxon>
        <taxon>Rhodobacterales</taxon>
        <taxon>Paracoccaceae</taxon>
        <taxon>Neptunicoccus</taxon>
    </lineage>
</organism>